<dbReference type="Gene3D" id="3.40.50.300">
    <property type="entry name" value="P-loop containing nucleotide triphosphate hydrolases"/>
    <property type="match status" value="1"/>
</dbReference>
<comment type="domain">
    <text evidence="1">The N-terminus contains an ATPase domain and the C-terminus contains an endonuclease domain.</text>
</comment>
<gene>
    <name evidence="4" type="ORF">7F20_13</name>
</gene>
<dbReference type="InterPro" id="IPR035412">
    <property type="entry name" value="Terminase_L_N"/>
</dbReference>
<dbReference type="InterPro" id="IPR052380">
    <property type="entry name" value="Viral_DNA_packaging_terminase"/>
</dbReference>
<keyword evidence="1" id="KW-0255">Endonuclease</keyword>
<dbReference type="EC" id="3.1.-.-" evidence="1"/>
<dbReference type="EC" id="3.6.4.-" evidence="1"/>
<dbReference type="InterPro" id="IPR044269">
    <property type="entry name" value="Terminase_large_su_SPP1-like"/>
</dbReference>
<evidence type="ECO:0000313" key="4">
    <source>
        <dbReference type="EMBL" id="ASN67654.1"/>
    </source>
</evidence>
<keyword evidence="1" id="KW-0067">ATP-binding</keyword>
<protein>
    <recommendedName>
        <fullName evidence="1">Terminase, large subunit</fullName>
    </recommendedName>
    <alternativeName>
        <fullName evidence="1">DNA-packaging protein</fullName>
    </alternativeName>
    <domain>
        <recommendedName>
            <fullName evidence="1">Endonuclease</fullName>
            <ecNumber evidence="1">3.1.-.-</ecNumber>
        </recommendedName>
    </domain>
    <domain>
        <recommendedName>
            <fullName evidence="1">ATPase</fullName>
            <ecNumber evidence="1">3.6.4.-</ecNumber>
        </recommendedName>
    </domain>
</protein>
<keyword evidence="1" id="KW-0540">Nuclease</keyword>
<keyword evidence="1" id="KW-0479">Metal-binding</keyword>
<dbReference type="GO" id="GO:0004519">
    <property type="term" value="F:endonuclease activity"/>
    <property type="evidence" value="ECO:0007669"/>
    <property type="project" value="UniProtKB-UniRule"/>
</dbReference>
<comment type="subunit">
    <text evidence="1">Monomer. Interacts with the terminase small subunit; the active complex is probably heterooligomeric. Interacts with the portal protein.</text>
</comment>
<evidence type="ECO:0000256" key="1">
    <source>
        <dbReference type="HAMAP-Rule" id="MF_04145"/>
    </source>
</evidence>
<comment type="cofactor">
    <cofactor evidence="1">
        <name>Mn(2+)</name>
        <dbReference type="ChEBI" id="CHEBI:29035"/>
    </cofactor>
    <cofactor evidence="1">
        <name>Mg(2+)</name>
        <dbReference type="ChEBI" id="CHEBI:18420"/>
    </cofactor>
    <text evidence="1">Binds 2 divalent metal cations per subunit. Mn(2+) is preferred over Mg(2+).</text>
</comment>
<keyword evidence="1" id="KW-0547">Nucleotide-binding</keyword>
<dbReference type="HAMAP" id="MF_04145">
    <property type="entry name" value="TERL_SPP1"/>
    <property type="match status" value="1"/>
</dbReference>
<feature type="short sequence motif" description="Walker B motif" evidence="1">
    <location>
        <begin position="129"/>
        <end position="134"/>
    </location>
</feature>
<feature type="domain" description="Phage terminase large subunit N-terminal" evidence="2">
    <location>
        <begin position="24"/>
        <end position="230"/>
    </location>
</feature>
<feature type="binding site" evidence="1">
    <location>
        <position position="264"/>
    </location>
    <ligand>
        <name>Mn(2+)</name>
        <dbReference type="ChEBI" id="CHEBI:29035"/>
        <label>1</label>
        <note>catalytic; for nuclease activity</note>
    </ligand>
</feature>
<name>A0A2H4IYR5_9CAUD</name>
<comment type="function">
    <text evidence="1">The terminase large subunit acts as an ATP driven molecular motor necessary for viral DNA translocation into empty capsids and as an endonuclease that cuts the viral genome to initiate and to end a packaging reaction. The terminase lies at a unique vertex of the procapsid and is composed of two subunits, a small terminase subunit involved in viral DNA recognition (packaging sequence), and a large terminase subunit possessing endonucleolytic and ATPase activities. Both terminase subunits heterooligomerize and are docked on the portal protein to form the packaging machine. The terminase large subunit exhibits endonuclease activity and cleaves the viral genome concatemer once the capsid is full (headful packaging). Once the capsid is packaged with the DNA, the terminase complex is substituted by the adapter and the stopper protein that form the connector.</text>
</comment>
<dbReference type="PANTHER" id="PTHR39184:SF1">
    <property type="entry name" value="PBSX PHAGE TERMINASE LARGE SUBUNIT"/>
    <property type="match status" value="1"/>
</dbReference>
<dbReference type="Gene3D" id="3.30.420.280">
    <property type="match status" value="1"/>
</dbReference>
<evidence type="ECO:0000259" key="3">
    <source>
        <dbReference type="Pfam" id="PF17288"/>
    </source>
</evidence>
<feature type="short sequence motif" description="Walker A motif" evidence="1">
    <location>
        <begin position="31"/>
        <end position="38"/>
    </location>
</feature>
<dbReference type="GO" id="GO:0005524">
    <property type="term" value="F:ATP binding"/>
    <property type="evidence" value="ECO:0007669"/>
    <property type="project" value="UniProtKB-KW"/>
</dbReference>
<accession>A0A2H4IYR5</accession>
<keyword evidence="1" id="KW-1188">Viral release from host cell</keyword>
<evidence type="ECO:0000259" key="2">
    <source>
        <dbReference type="Pfam" id="PF04466"/>
    </source>
</evidence>
<dbReference type="Pfam" id="PF04466">
    <property type="entry name" value="Terminase_3"/>
    <property type="match status" value="1"/>
</dbReference>
<dbReference type="EMBL" id="MF417861">
    <property type="protein sequence ID" value="ASN67654.1"/>
    <property type="molecule type" value="Genomic_DNA"/>
</dbReference>
<sequence>MTDKTLSITKTIGGGYNKFWHNKNFYRVVKGSRGSKKSKTTALNFIYRLMEYEWANLLVVRRFSNTNKQSTYTDLKWATNQLGVTHLFKFNESLPEITYKPTGQKILFRGLDDPLKITSITVDTGILCWAWFEEAYQIETFDKFSTVVESIRGSVDSPNFFKQITVTFNPWSERHWLKPTFFDEDTRLNNTFSYTTTFRVNEWLDDVDIARYEDLYRTNTRRARIVCDGEWGVAEGLVFDNFEVKEFDWLKVFKRTQEKAHGSDFGFTHDPTTLISTVVDMKNKELWIYDEHYEKGMLTDEIYQMYVDKGYKDALIVADSAEKRLIAEIKRKGIPNIKPSIKGQGSIMQGVQFIQGFKIYVHPTCVNTIEELNTYTFEQDKEGNWLNKPIDANNHLLDALRYSLERFHLPHKQTKTNVRKNISTIKSMGL</sequence>
<keyword evidence="1" id="KW-0460">Magnesium</keyword>
<reference evidence="4" key="1">
    <citation type="submission" date="2017-06" db="EMBL/GenBank/DDBJ databases">
        <title>Novel phages from South African skin metaviromes.</title>
        <authorList>
            <person name="van Zyl L.J."/>
            <person name="Abrahams Y."/>
            <person name="Stander E.A."/>
            <person name="Kirby B.M."/>
            <person name="Clavaud C."/>
            <person name="Farcet C."/>
            <person name="Breton L."/>
            <person name="Trindade M.I."/>
        </authorList>
    </citation>
    <scope>NUCLEOTIDE SEQUENCE</scope>
</reference>
<feature type="binding site" evidence="1">
    <location>
        <position position="264"/>
    </location>
    <ligand>
        <name>Mn(2+)</name>
        <dbReference type="ChEBI" id="CHEBI:29035"/>
        <label>2</label>
        <note>catalytic; for nuclease activity</note>
    </ligand>
</feature>
<dbReference type="GO" id="GO:0046872">
    <property type="term" value="F:metal ion binding"/>
    <property type="evidence" value="ECO:0007669"/>
    <property type="project" value="UniProtKB-UniRule"/>
</dbReference>
<dbReference type="InterPro" id="IPR006437">
    <property type="entry name" value="Phage_terminase_lsu"/>
</dbReference>
<organism evidence="4">
    <name type="scientific">uncultured Caudovirales phage</name>
    <dbReference type="NCBI Taxonomy" id="2100421"/>
    <lineage>
        <taxon>Viruses</taxon>
        <taxon>Duplodnaviria</taxon>
        <taxon>Heunggongvirae</taxon>
        <taxon>Uroviricota</taxon>
        <taxon>Caudoviricetes</taxon>
        <taxon>Peduoviridae</taxon>
        <taxon>Maltschvirus</taxon>
        <taxon>Maltschvirus maltsch</taxon>
    </lineage>
</organism>
<feature type="binding site" evidence="1">
    <location>
        <position position="395"/>
    </location>
    <ligand>
        <name>Mn(2+)</name>
        <dbReference type="ChEBI" id="CHEBI:29035"/>
        <label>2</label>
        <note>catalytic; for nuclease activity</note>
    </ligand>
</feature>
<feature type="domain" description="Phage terminase large subunit C-terminal" evidence="3">
    <location>
        <begin position="264"/>
        <end position="405"/>
    </location>
</feature>
<dbReference type="PANTHER" id="PTHR39184">
    <property type="match status" value="1"/>
</dbReference>
<feature type="active site" description="For ATPase activity" evidence="1">
    <location>
        <position position="134"/>
    </location>
</feature>
<dbReference type="GO" id="GO:0051276">
    <property type="term" value="P:chromosome organization"/>
    <property type="evidence" value="ECO:0007669"/>
    <property type="project" value="UniProtKB-UniRule"/>
</dbReference>
<dbReference type="GO" id="GO:0019073">
    <property type="term" value="P:viral DNA genome packaging"/>
    <property type="evidence" value="ECO:0007669"/>
    <property type="project" value="UniProtKB-UniRule"/>
</dbReference>
<dbReference type="InterPro" id="IPR035413">
    <property type="entry name" value="Terminase_L_C"/>
</dbReference>
<feature type="binding site" evidence="1">
    <location>
        <position position="319"/>
    </location>
    <ligand>
        <name>Mn(2+)</name>
        <dbReference type="ChEBI" id="CHEBI:29035"/>
        <label>1</label>
        <note>catalytic; for nuclease activity</note>
    </ligand>
</feature>
<dbReference type="Pfam" id="PF17288">
    <property type="entry name" value="Terminase_3C"/>
    <property type="match status" value="1"/>
</dbReference>
<keyword evidence="1" id="KW-0231">Viral genome packaging</keyword>
<dbReference type="NCBIfam" id="TIGR01547">
    <property type="entry name" value="phage_term_2"/>
    <property type="match status" value="1"/>
</dbReference>
<proteinExistence type="inferred from homology"/>
<dbReference type="GO" id="GO:0016887">
    <property type="term" value="F:ATP hydrolysis activity"/>
    <property type="evidence" value="ECO:0007669"/>
    <property type="project" value="InterPro"/>
</dbReference>
<dbReference type="GO" id="GO:0098009">
    <property type="term" value="C:viral terminase, large subunit"/>
    <property type="evidence" value="ECO:0007669"/>
    <property type="project" value="UniProtKB-UniRule"/>
</dbReference>
<keyword evidence="1" id="KW-0464">Manganese</keyword>
<keyword evidence="1" id="KW-0378">Hydrolase</keyword>
<feature type="binding site" evidence="1">
    <location>
        <position position="398"/>
    </location>
    <ligand>
        <name>Mn(2+)</name>
        <dbReference type="ChEBI" id="CHEBI:29035"/>
        <label>2</label>
        <note>catalytic; for nuclease activity</note>
    </ligand>
</feature>
<dbReference type="InterPro" id="IPR027417">
    <property type="entry name" value="P-loop_NTPase"/>
</dbReference>